<evidence type="ECO:0000256" key="5">
    <source>
        <dbReference type="ARBA" id="ARBA00018888"/>
    </source>
</evidence>
<dbReference type="Pfam" id="PF20259">
    <property type="entry name" value="tRNA_Me_trans_M"/>
    <property type="match status" value="1"/>
</dbReference>
<dbReference type="Gene3D" id="2.30.30.280">
    <property type="entry name" value="Adenine nucleotide alpha hydrolases-like domains"/>
    <property type="match status" value="1"/>
</dbReference>
<dbReference type="CDD" id="cd01998">
    <property type="entry name" value="MnmA_TRMU-like"/>
    <property type="match status" value="1"/>
</dbReference>
<dbReference type="GO" id="GO:0005739">
    <property type="term" value="C:mitochondrion"/>
    <property type="evidence" value="ECO:0007669"/>
    <property type="project" value="UniProtKB-SubCell"/>
</dbReference>
<dbReference type="AlphaFoldDB" id="I3JTZ7"/>
<name>I3JTZ7_ORENI</name>
<dbReference type="InterPro" id="IPR014729">
    <property type="entry name" value="Rossmann-like_a/b/a_fold"/>
</dbReference>
<keyword evidence="11" id="KW-0694">RNA-binding</keyword>
<dbReference type="Proteomes" id="UP000005207">
    <property type="component" value="Linkage group LG17"/>
</dbReference>
<protein>
    <recommendedName>
        <fullName evidence="5">Mitochondrial tRNA-specific 2-thiouridylase 1</fullName>
        <ecNumber evidence="4">2.8.1.14</ecNumber>
    </recommendedName>
</protein>
<dbReference type="GO" id="GO:0000049">
    <property type="term" value="F:tRNA binding"/>
    <property type="evidence" value="ECO:0007669"/>
    <property type="project" value="UniProtKB-KW"/>
</dbReference>
<keyword evidence="18" id="KW-1185">Reference proteome</keyword>
<reference evidence="17" key="3">
    <citation type="submission" date="2025-09" db="UniProtKB">
        <authorList>
            <consortium name="Ensembl"/>
        </authorList>
    </citation>
    <scope>IDENTIFICATION</scope>
</reference>
<dbReference type="InterPro" id="IPR046884">
    <property type="entry name" value="MnmA-like_central"/>
</dbReference>
<dbReference type="STRING" id="8128.ENSONIP00000012342"/>
<keyword evidence="7" id="KW-0808">Transferase</keyword>
<evidence type="ECO:0000259" key="16">
    <source>
        <dbReference type="Pfam" id="PF20259"/>
    </source>
</evidence>
<evidence type="ECO:0000256" key="3">
    <source>
        <dbReference type="ARBA" id="ARBA00006191"/>
    </source>
</evidence>
<comment type="function">
    <text evidence="1">Catalyzes the 2-thiolation of uridine at the wobble position (U34) of mitochondrial tRNA(Lys), tRNA(Glu) and tRNA(Gln). Required for the formation of 5-taurinomethyl-2-thiouridine (tm5s2U) of mitochondrial tRNA(Lys), tRNA(Glu), and tRNA(Gln) at the wobble position. ATP is required to activate the C2 atom of the wobble base.</text>
</comment>
<dbReference type="GO" id="GO:0002143">
    <property type="term" value="P:tRNA wobble position uridine thiolation"/>
    <property type="evidence" value="ECO:0007669"/>
    <property type="project" value="TreeGrafter"/>
</dbReference>
<evidence type="ECO:0000256" key="9">
    <source>
        <dbReference type="ARBA" id="ARBA00022741"/>
    </source>
</evidence>
<dbReference type="PANTHER" id="PTHR11933:SF5">
    <property type="entry name" value="MITOCHONDRIAL TRNA-SPECIFIC 2-THIOURIDYLASE 1"/>
    <property type="match status" value="1"/>
</dbReference>
<dbReference type="EC" id="2.8.1.14" evidence="4"/>
<dbReference type="FunFam" id="2.30.30.280:FF:000001">
    <property type="entry name" value="tRNA-specific 2-thiouridylase MnmA"/>
    <property type="match status" value="1"/>
</dbReference>
<dbReference type="GO" id="GO:0061708">
    <property type="term" value="F:tRNA-5-taurinomethyluridine 2-sulfurtransferase"/>
    <property type="evidence" value="ECO:0007669"/>
    <property type="project" value="UniProtKB-EC"/>
</dbReference>
<evidence type="ECO:0000256" key="1">
    <source>
        <dbReference type="ARBA" id="ARBA00003986"/>
    </source>
</evidence>
<organism evidence="17 18">
    <name type="scientific">Oreochromis niloticus</name>
    <name type="common">Nile tilapia</name>
    <name type="synonym">Tilapia nilotica</name>
    <dbReference type="NCBI Taxonomy" id="8128"/>
    <lineage>
        <taxon>Eukaryota</taxon>
        <taxon>Metazoa</taxon>
        <taxon>Chordata</taxon>
        <taxon>Craniata</taxon>
        <taxon>Vertebrata</taxon>
        <taxon>Euteleostomi</taxon>
        <taxon>Actinopterygii</taxon>
        <taxon>Neopterygii</taxon>
        <taxon>Teleostei</taxon>
        <taxon>Neoteleostei</taxon>
        <taxon>Acanthomorphata</taxon>
        <taxon>Ovalentaria</taxon>
        <taxon>Cichlomorphae</taxon>
        <taxon>Cichliformes</taxon>
        <taxon>Cichlidae</taxon>
        <taxon>African cichlids</taxon>
        <taxon>Pseudocrenilabrinae</taxon>
        <taxon>Oreochromini</taxon>
        <taxon>Oreochromis</taxon>
    </lineage>
</organism>
<dbReference type="Pfam" id="PF20258">
    <property type="entry name" value="tRNA_Me_trans_C"/>
    <property type="match status" value="1"/>
</dbReference>
<dbReference type="Gene3D" id="3.40.50.620">
    <property type="entry name" value="HUPs"/>
    <property type="match status" value="1"/>
</dbReference>
<gene>
    <name evidence="17" type="primary">TRMU</name>
    <name evidence="17" type="synonym">trmu</name>
</gene>
<dbReference type="HOGENOM" id="CLU_035188_1_1_1"/>
<evidence type="ECO:0000256" key="14">
    <source>
        <dbReference type="ARBA" id="ARBA00049564"/>
    </source>
</evidence>
<dbReference type="InterPro" id="IPR046885">
    <property type="entry name" value="MnmA-like_C"/>
</dbReference>
<dbReference type="eggNOG" id="KOG2805">
    <property type="taxonomic scope" value="Eukaryota"/>
</dbReference>
<evidence type="ECO:0000313" key="17">
    <source>
        <dbReference type="Ensembl" id="ENSONIP00000012342.2"/>
    </source>
</evidence>
<evidence type="ECO:0000256" key="4">
    <source>
        <dbReference type="ARBA" id="ARBA00011953"/>
    </source>
</evidence>
<feature type="domain" description="tRNA-specific 2-thiouridylase MnmA-like central" evidence="16">
    <location>
        <begin position="244"/>
        <end position="306"/>
    </location>
</feature>
<proteinExistence type="inferred from homology"/>
<dbReference type="FunFam" id="2.40.30.10:FF:000057">
    <property type="entry name" value="Mitochondrial tRNA-specific 2-thiouridylase 1"/>
    <property type="match status" value="1"/>
</dbReference>
<keyword evidence="6" id="KW-0820">tRNA-binding</keyword>
<keyword evidence="12" id="KW-0496">Mitochondrion</keyword>
<dbReference type="HAMAP" id="MF_00144">
    <property type="entry name" value="tRNA_thiouridyl_MnmA"/>
    <property type="match status" value="1"/>
</dbReference>
<feature type="domain" description="tRNA-specific 2-thiouridylase MnmA-like C-terminal" evidence="15">
    <location>
        <begin position="317"/>
        <end position="397"/>
    </location>
</feature>
<evidence type="ECO:0000313" key="18">
    <source>
        <dbReference type="Proteomes" id="UP000005207"/>
    </source>
</evidence>
<dbReference type="PANTHER" id="PTHR11933">
    <property type="entry name" value="TRNA 5-METHYLAMINOMETHYL-2-THIOURIDYLATE -METHYLTRANSFERASE"/>
    <property type="match status" value="1"/>
</dbReference>
<keyword evidence="8" id="KW-0819">tRNA processing</keyword>
<dbReference type="FunFam" id="3.40.50.620:FF:000104">
    <property type="entry name" value="Mitochondrial tRNA-specific 2-thiouridylase 1"/>
    <property type="match status" value="1"/>
</dbReference>
<sequence length="430" mass="48889">NMALIKHVVCAMSGGVDSSVAALLLKRRGYNVTGVFMRNWDSLDEKGVCSTEKDCEDAYRVCQSLDVPFHQMSYVKEYWHEVFSNLLKEYERGRTPNPDILCNKHIKFNHFHKYAIDTLGADAMATGHYARTSQEDDEVFEQAHTAPPTTLFRDRFEIRNPVKLYKGADLLKDQTFFLSQIPQQALRQTMFPLAGLTKEFVKKIAAEAGFHHVLKKKEVNTGFKLTCMSFQSMGICFIGERNFENFILEYLEPKPGNFVSIEDGTVMGTHKGWFTLTLGQRARIGGQRDAWFVVDKDIVTGDVFVAPTTNHPALFRDTVRTERFHWVTEDPPPELARTQMMDCHFRFIHQMPLVPCTVTLNMDGSVWILLSQPVRALTPGQFAVLYKGDECLGSGKITQLGPSEFTLQKGRERMVAAFQHKEQSTPEPDS</sequence>
<comment type="similarity">
    <text evidence="3">Belongs to the MnmA/TRMU family.</text>
</comment>
<evidence type="ECO:0000256" key="8">
    <source>
        <dbReference type="ARBA" id="ARBA00022694"/>
    </source>
</evidence>
<dbReference type="InParanoid" id="I3JTZ7"/>
<evidence type="ECO:0000256" key="13">
    <source>
        <dbReference type="ARBA" id="ARBA00023157"/>
    </source>
</evidence>
<evidence type="ECO:0000256" key="6">
    <source>
        <dbReference type="ARBA" id="ARBA00022555"/>
    </source>
</evidence>
<dbReference type="SUPFAM" id="SSF52402">
    <property type="entry name" value="Adenine nucleotide alpha hydrolases-like"/>
    <property type="match status" value="1"/>
</dbReference>
<dbReference type="InterPro" id="IPR023382">
    <property type="entry name" value="MnmA-like_central_sf"/>
</dbReference>
<dbReference type="OMA" id="PFYVWDL"/>
<evidence type="ECO:0000256" key="7">
    <source>
        <dbReference type="ARBA" id="ARBA00022679"/>
    </source>
</evidence>
<accession>I3JTZ7</accession>
<dbReference type="InterPro" id="IPR004506">
    <property type="entry name" value="MnmA-like"/>
</dbReference>
<dbReference type="FunCoup" id="I3JTZ7">
    <property type="interactions" value="559"/>
</dbReference>
<dbReference type="Gene3D" id="2.40.30.10">
    <property type="entry name" value="Translation factors"/>
    <property type="match status" value="1"/>
</dbReference>
<dbReference type="GO" id="GO:0005524">
    <property type="term" value="F:ATP binding"/>
    <property type="evidence" value="ECO:0007669"/>
    <property type="project" value="UniProtKB-KW"/>
</dbReference>
<comment type="catalytic activity">
    <reaction evidence="14">
        <text>5-taurinomethyluridine(34) in tRNA + S-sulfanyl-L-cysteinyl-[protein] + AH2 + ATP = 5-taurinomethyl-2-thiouridine(34) in tRNA + L-cysteinyl-[protein] + A + AMP + diphosphate + H(+)</text>
        <dbReference type="Rhea" id="RHEA:47040"/>
        <dbReference type="Rhea" id="RHEA-COMP:10131"/>
        <dbReference type="Rhea" id="RHEA-COMP:11726"/>
        <dbReference type="Rhea" id="RHEA-COMP:11732"/>
        <dbReference type="Rhea" id="RHEA-COMP:11733"/>
        <dbReference type="ChEBI" id="CHEBI:13193"/>
        <dbReference type="ChEBI" id="CHEBI:15378"/>
        <dbReference type="ChEBI" id="CHEBI:17499"/>
        <dbReference type="ChEBI" id="CHEBI:29950"/>
        <dbReference type="ChEBI" id="CHEBI:30616"/>
        <dbReference type="ChEBI" id="CHEBI:33019"/>
        <dbReference type="ChEBI" id="CHEBI:61963"/>
        <dbReference type="ChEBI" id="CHEBI:87171"/>
        <dbReference type="ChEBI" id="CHEBI:87172"/>
        <dbReference type="ChEBI" id="CHEBI:456215"/>
        <dbReference type="EC" id="2.8.1.14"/>
    </reaction>
</comment>
<keyword evidence="13" id="KW-1015">Disulfide bond</keyword>
<keyword evidence="9" id="KW-0547">Nucleotide-binding</keyword>
<evidence type="ECO:0000256" key="10">
    <source>
        <dbReference type="ARBA" id="ARBA00022840"/>
    </source>
</evidence>
<dbReference type="Ensembl" id="ENSONIT00000012351.2">
    <property type="protein sequence ID" value="ENSONIP00000012342.2"/>
    <property type="gene ID" value="ENSONIG00000009821.2"/>
</dbReference>
<dbReference type="Pfam" id="PF03054">
    <property type="entry name" value="tRNA_Me_trans"/>
    <property type="match status" value="1"/>
</dbReference>
<keyword evidence="10" id="KW-0067">ATP-binding</keyword>
<dbReference type="GeneTree" id="ENSGT00390000014323"/>
<evidence type="ECO:0000259" key="15">
    <source>
        <dbReference type="Pfam" id="PF20258"/>
    </source>
</evidence>
<comment type="subcellular location">
    <subcellularLocation>
        <location evidence="2">Mitochondrion</location>
    </subcellularLocation>
</comment>
<evidence type="ECO:0000256" key="11">
    <source>
        <dbReference type="ARBA" id="ARBA00022884"/>
    </source>
</evidence>
<evidence type="ECO:0000256" key="12">
    <source>
        <dbReference type="ARBA" id="ARBA00023128"/>
    </source>
</evidence>
<reference evidence="18" key="1">
    <citation type="submission" date="2012-01" db="EMBL/GenBank/DDBJ databases">
        <title>The Genome Sequence of Oreochromis niloticus (Nile Tilapia).</title>
        <authorList>
            <consortium name="Broad Institute Genome Assembly Team"/>
            <consortium name="Broad Institute Sequencing Platform"/>
            <person name="Di Palma F."/>
            <person name="Johnson J."/>
            <person name="Lander E.S."/>
            <person name="Lindblad-Toh K."/>
        </authorList>
    </citation>
    <scope>NUCLEOTIDE SEQUENCE [LARGE SCALE GENOMIC DNA]</scope>
</reference>
<evidence type="ECO:0000256" key="2">
    <source>
        <dbReference type="ARBA" id="ARBA00004173"/>
    </source>
</evidence>
<reference evidence="17" key="2">
    <citation type="submission" date="2025-08" db="UniProtKB">
        <authorList>
            <consortium name="Ensembl"/>
        </authorList>
    </citation>
    <scope>IDENTIFICATION</scope>
</reference>